<evidence type="ECO:0000256" key="1">
    <source>
        <dbReference type="ARBA" id="ARBA00023015"/>
    </source>
</evidence>
<dbReference type="PANTHER" id="PTHR44688:SF16">
    <property type="entry name" value="DNA-BINDING TRANSCRIPTIONAL ACTIVATOR DEVR_DOSR"/>
    <property type="match status" value="1"/>
</dbReference>
<dbReference type="InterPro" id="IPR036388">
    <property type="entry name" value="WH-like_DNA-bd_sf"/>
</dbReference>
<keyword evidence="2" id="KW-0238">DNA-binding</keyword>
<dbReference type="PROSITE" id="PS00622">
    <property type="entry name" value="HTH_LUXR_1"/>
    <property type="match status" value="1"/>
</dbReference>
<dbReference type="SUPFAM" id="SSF46894">
    <property type="entry name" value="C-terminal effector domain of the bipartite response regulators"/>
    <property type="match status" value="1"/>
</dbReference>
<keyword evidence="6" id="KW-1185">Reference proteome</keyword>
<sequence>MADGLSSKEVAERLTISPRTVDGLVERILRKLDFSSRTQVASWVTASAVS</sequence>
<feature type="domain" description="HTH luxR-type" evidence="4">
    <location>
        <begin position="1"/>
        <end position="48"/>
    </location>
</feature>
<evidence type="ECO:0000256" key="3">
    <source>
        <dbReference type="ARBA" id="ARBA00023163"/>
    </source>
</evidence>
<dbReference type="InterPro" id="IPR000792">
    <property type="entry name" value="Tscrpt_reg_LuxR_C"/>
</dbReference>
<dbReference type="InterPro" id="IPR016032">
    <property type="entry name" value="Sig_transdc_resp-reg_C-effctor"/>
</dbReference>
<protein>
    <submittedName>
        <fullName evidence="5">Helix-turn-helix transcriptional regulator</fullName>
    </submittedName>
</protein>
<dbReference type="Gene3D" id="1.10.10.10">
    <property type="entry name" value="Winged helix-like DNA-binding domain superfamily/Winged helix DNA-binding domain"/>
    <property type="match status" value="1"/>
</dbReference>
<evidence type="ECO:0000313" key="6">
    <source>
        <dbReference type="Proteomes" id="UP000309992"/>
    </source>
</evidence>
<proteinExistence type="predicted"/>
<organism evidence="5 6">
    <name type="scientific">Prauserella endophytica</name>
    <dbReference type="NCBI Taxonomy" id="1592324"/>
    <lineage>
        <taxon>Bacteria</taxon>
        <taxon>Bacillati</taxon>
        <taxon>Actinomycetota</taxon>
        <taxon>Actinomycetes</taxon>
        <taxon>Pseudonocardiales</taxon>
        <taxon>Pseudonocardiaceae</taxon>
        <taxon>Prauserella</taxon>
        <taxon>Prauserella coralliicola group</taxon>
    </lineage>
</organism>
<dbReference type="SMART" id="SM00421">
    <property type="entry name" value="HTH_LUXR"/>
    <property type="match status" value="1"/>
</dbReference>
<dbReference type="PRINTS" id="PR00038">
    <property type="entry name" value="HTHLUXR"/>
</dbReference>
<name>A0ABY2S792_9PSEU</name>
<reference evidence="5 6" key="1">
    <citation type="journal article" date="2015" name="Antonie Van Leeuwenhoek">
        <title>Prauserella endophytica sp. nov., an endophytic actinobacterium isolated from Tamarix taklamakanensis.</title>
        <authorList>
            <person name="Liu J.M."/>
            <person name="Habden X."/>
            <person name="Guo L."/>
            <person name="Tuo L."/>
            <person name="Jiang Z.K."/>
            <person name="Liu S.W."/>
            <person name="Liu X.F."/>
            <person name="Chen L."/>
            <person name="Li R.F."/>
            <person name="Zhang Y.Q."/>
            <person name="Sun C.H."/>
        </authorList>
    </citation>
    <scope>NUCLEOTIDE SEQUENCE [LARGE SCALE GENOMIC DNA]</scope>
    <source>
        <strain evidence="5 6">CGMCC 4.7182</strain>
    </source>
</reference>
<dbReference type="Pfam" id="PF00196">
    <property type="entry name" value="GerE"/>
    <property type="match status" value="1"/>
</dbReference>
<dbReference type="PROSITE" id="PS50043">
    <property type="entry name" value="HTH_LUXR_2"/>
    <property type="match status" value="1"/>
</dbReference>
<dbReference type="RefSeq" id="WP_137095325.1">
    <property type="nucleotide sequence ID" value="NZ_SWMS01000006.1"/>
</dbReference>
<keyword evidence="3" id="KW-0804">Transcription</keyword>
<dbReference type="Proteomes" id="UP000309992">
    <property type="component" value="Unassembled WGS sequence"/>
</dbReference>
<evidence type="ECO:0000259" key="4">
    <source>
        <dbReference type="PROSITE" id="PS50043"/>
    </source>
</evidence>
<accession>A0ABY2S792</accession>
<dbReference type="EMBL" id="SWMS01000006">
    <property type="protein sequence ID" value="TKG71291.1"/>
    <property type="molecule type" value="Genomic_DNA"/>
</dbReference>
<keyword evidence="1" id="KW-0805">Transcription regulation</keyword>
<evidence type="ECO:0000313" key="5">
    <source>
        <dbReference type="EMBL" id="TKG71291.1"/>
    </source>
</evidence>
<gene>
    <name evidence="5" type="ORF">FCN18_12855</name>
</gene>
<dbReference type="PANTHER" id="PTHR44688">
    <property type="entry name" value="DNA-BINDING TRANSCRIPTIONAL ACTIVATOR DEVR_DOSR"/>
    <property type="match status" value="1"/>
</dbReference>
<evidence type="ECO:0000256" key="2">
    <source>
        <dbReference type="ARBA" id="ARBA00023125"/>
    </source>
</evidence>
<comment type="caution">
    <text evidence="5">The sequence shown here is derived from an EMBL/GenBank/DDBJ whole genome shotgun (WGS) entry which is preliminary data.</text>
</comment>